<feature type="region of interest" description="Disordered" evidence="1">
    <location>
        <begin position="342"/>
        <end position="378"/>
    </location>
</feature>
<dbReference type="Pfam" id="PF02492">
    <property type="entry name" value="cobW"/>
    <property type="match status" value="1"/>
</dbReference>
<dbReference type="EMBL" id="JAGPNK010000001">
    <property type="protein sequence ID" value="KAH7328216.1"/>
    <property type="molecule type" value="Genomic_DNA"/>
</dbReference>
<dbReference type="AlphaFoldDB" id="A0A8K0WXU8"/>
<dbReference type="Gene3D" id="2.30.30.1020">
    <property type="entry name" value="CCR4-NOT complex subunit 2/3/5, C-terminal domain"/>
    <property type="match status" value="1"/>
</dbReference>
<gene>
    <name evidence="4" type="ORF">B0I35DRAFT_448116</name>
</gene>
<dbReference type="InterPro" id="IPR027417">
    <property type="entry name" value="P-loop_NTPase"/>
</dbReference>
<feature type="domain" description="CobW/HypB/UreG nucleotide-binding" evidence="2">
    <location>
        <begin position="30"/>
        <end position="222"/>
    </location>
</feature>
<evidence type="ECO:0000256" key="1">
    <source>
        <dbReference type="SAM" id="MobiDB-lite"/>
    </source>
</evidence>
<accession>A0A8K0WXU8</accession>
<dbReference type="CDD" id="cd03112">
    <property type="entry name" value="CobW-like"/>
    <property type="match status" value="1"/>
</dbReference>
<dbReference type="GO" id="GO:0030015">
    <property type="term" value="C:CCR4-NOT core complex"/>
    <property type="evidence" value="ECO:0007669"/>
    <property type="project" value="UniProtKB-ARBA"/>
</dbReference>
<dbReference type="Pfam" id="PF04153">
    <property type="entry name" value="NOT2_3_5_C"/>
    <property type="match status" value="1"/>
</dbReference>
<feature type="domain" description="NOT2/NOT3/NOT5 C-terminal" evidence="3">
    <location>
        <begin position="675"/>
        <end position="788"/>
    </location>
</feature>
<dbReference type="OrthoDB" id="258627at2759"/>
<feature type="compositionally biased region" description="Polar residues" evidence="1">
    <location>
        <begin position="532"/>
        <end position="544"/>
    </location>
</feature>
<dbReference type="InterPro" id="IPR051316">
    <property type="entry name" value="Zinc-reg_GTPase_activator"/>
</dbReference>
<dbReference type="InterPro" id="IPR038635">
    <property type="entry name" value="CCR4-NOT_su2/3/5_C_sf"/>
</dbReference>
<dbReference type="PANTHER" id="PTHR13748">
    <property type="entry name" value="COBW-RELATED"/>
    <property type="match status" value="1"/>
</dbReference>
<feature type="compositionally biased region" description="Polar residues" evidence="1">
    <location>
        <begin position="423"/>
        <end position="439"/>
    </location>
</feature>
<feature type="compositionally biased region" description="Low complexity" evidence="1">
    <location>
        <begin position="581"/>
        <end position="595"/>
    </location>
</feature>
<feature type="compositionally biased region" description="Polar residues" evidence="1">
    <location>
        <begin position="448"/>
        <end position="499"/>
    </location>
</feature>
<dbReference type="GO" id="GO:0006355">
    <property type="term" value="P:regulation of DNA-templated transcription"/>
    <property type="evidence" value="ECO:0007669"/>
    <property type="project" value="InterPro"/>
</dbReference>
<proteinExistence type="predicted"/>
<evidence type="ECO:0000259" key="3">
    <source>
        <dbReference type="Pfam" id="PF04153"/>
    </source>
</evidence>
<keyword evidence="5" id="KW-1185">Reference proteome</keyword>
<name>A0A8K0WXU8_9HYPO</name>
<feature type="compositionally biased region" description="Polar residues" evidence="1">
    <location>
        <begin position="551"/>
        <end position="561"/>
    </location>
</feature>
<feature type="compositionally biased region" description="Polar residues" evidence="1">
    <location>
        <begin position="359"/>
        <end position="376"/>
    </location>
</feature>
<dbReference type="GO" id="GO:0005737">
    <property type="term" value="C:cytoplasm"/>
    <property type="evidence" value="ECO:0007669"/>
    <property type="project" value="TreeGrafter"/>
</dbReference>
<dbReference type="InterPro" id="IPR007282">
    <property type="entry name" value="NOT2/3/5_C"/>
</dbReference>
<organism evidence="4 5">
    <name type="scientific">Stachybotrys elegans</name>
    <dbReference type="NCBI Taxonomy" id="80388"/>
    <lineage>
        <taxon>Eukaryota</taxon>
        <taxon>Fungi</taxon>
        <taxon>Dikarya</taxon>
        <taxon>Ascomycota</taxon>
        <taxon>Pezizomycotina</taxon>
        <taxon>Sordariomycetes</taxon>
        <taxon>Hypocreomycetidae</taxon>
        <taxon>Hypocreales</taxon>
        <taxon>Stachybotryaceae</taxon>
        <taxon>Stachybotrys</taxon>
    </lineage>
</organism>
<evidence type="ECO:0000313" key="4">
    <source>
        <dbReference type="EMBL" id="KAH7328216.1"/>
    </source>
</evidence>
<dbReference type="InterPro" id="IPR003495">
    <property type="entry name" value="CobW/HypB/UreG_nucleotide-bd"/>
</dbReference>
<comment type="caution">
    <text evidence="4">The sequence shown here is derived from an EMBL/GenBank/DDBJ whole genome shotgun (WGS) entry which is preliminary data.</text>
</comment>
<evidence type="ECO:0000313" key="5">
    <source>
        <dbReference type="Proteomes" id="UP000813444"/>
    </source>
</evidence>
<protein>
    <submittedName>
        <fullName evidence="4">CobW/HypB/UreG, nucleotide-binding domain-containing protein</fullName>
    </submittedName>
</protein>
<feature type="region of interest" description="Disordered" evidence="1">
    <location>
        <begin position="406"/>
        <end position="616"/>
    </location>
</feature>
<reference evidence="4" key="1">
    <citation type="journal article" date="2021" name="Nat. Commun.">
        <title>Genetic determinants of endophytism in the Arabidopsis root mycobiome.</title>
        <authorList>
            <person name="Mesny F."/>
            <person name="Miyauchi S."/>
            <person name="Thiergart T."/>
            <person name="Pickel B."/>
            <person name="Atanasova L."/>
            <person name="Karlsson M."/>
            <person name="Huettel B."/>
            <person name="Barry K.W."/>
            <person name="Haridas S."/>
            <person name="Chen C."/>
            <person name="Bauer D."/>
            <person name="Andreopoulos W."/>
            <person name="Pangilinan J."/>
            <person name="LaButti K."/>
            <person name="Riley R."/>
            <person name="Lipzen A."/>
            <person name="Clum A."/>
            <person name="Drula E."/>
            <person name="Henrissat B."/>
            <person name="Kohler A."/>
            <person name="Grigoriev I.V."/>
            <person name="Martin F.M."/>
            <person name="Hacquard S."/>
        </authorList>
    </citation>
    <scope>NUCLEOTIDE SEQUENCE</scope>
    <source>
        <strain evidence="4">MPI-CAGE-CH-0235</strain>
    </source>
</reference>
<sequence>MDIDDDAPPELVDLAVAGEDQDEVPAVKVPITIVTGYLGAGKTTLLNYILTAQHGKKIAVIMNALDIEKSLTVNKGGEQVEEWLEVGNGCICCSVKDTGVNAIESLMEKKGAFDYILLETTGLADPGNIAPLFWVDDGLGSTIYLDGIVTLVDAKNILRSLDDPSGKMEGHDHDDHGPLLTTAHVQLSHADVIVINKSDLVSEEELAQVRQRIESINGLAKVHVTERGAVPQLEGFLLDLHAYDQFNETEAMKRGHSHLDPTISTITIPVPSLRPEQLDQVDRWLRAVLWDRRFPEKEGEASFEIHRSKGRLVLTSGEVKMLQALRAFWLAGACTKTVPQTMRGMSGNFGGPQQPQQPNRNVSNRLPNGKMANNGSGWAFGGGVPMGTAGLQTQARQLGGNVSFAQSLSGSQPATPLDMSEFPSLSNNSQLPAPNQASMWSAAGTRPIQRNQPTPVSSQQAAQDDLFSSASSRMPSAQGSFRFGNQGNMLPSSQIQPSSIDDFPPLNRTANGEIGSERGSNLMSSLGFGAQNGPTPATAPSNRGNGLLNALSATSRANESRSPPGVGSGTADMKHPRGRTSSIHTSSFSSALGAIGAAGGKPKDDEESQPPEVVDPLSGMAEVDKWGIKGLRTLMNNYPDYHAMVVGMDPSSLGLDMSSQELFSTQIYSLFDDLPPRPTVNAGKFRLPECYNVTNVQPIESKIQSFNEETLFWIFYSCPADVKQHLAAVELHSRNWRWHKKLRVWLTKDEHMTPQILSPNHERGYYIVWDTSSWRKDRREFTLHYGDLDTTLGQAPVLS</sequence>
<dbReference type="Proteomes" id="UP000813444">
    <property type="component" value="Unassembled WGS sequence"/>
</dbReference>
<evidence type="ECO:0000259" key="2">
    <source>
        <dbReference type="Pfam" id="PF02492"/>
    </source>
</evidence>
<dbReference type="PANTHER" id="PTHR13748:SF31">
    <property type="entry name" value="ZINC-REGULATED GTPASE METALLOPROTEIN ACTIVATOR 1A-RELATED"/>
    <property type="match status" value="1"/>
</dbReference>
<dbReference type="FunFam" id="2.30.30.1020:FF:000007">
    <property type="entry name" value="Putative not2 family protein"/>
    <property type="match status" value="1"/>
</dbReference>
<dbReference type="Gene3D" id="3.40.50.300">
    <property type="entry name" value="P-loop containing nucleotide triphosphate hydrolases"/>
    <property type="match status" value="1"/>
</dbReference>
<dbReference type="GO" id="GO:0000289">
    <property type="term" value="P:nuclear-transcribed mRNA poly(A) tail shortening"/>
    <property type="evidence" value="ECO:0007669"/>
    <property type="project" value="UniProtKB-ARBA"/>
</dbReference>
<dbReference type="SUPFAM" id="SSF52540">
    <property type="entry name" value="P-loop containing nucleoside triphosphate hydrolases"/>
    <property type="match status" value="1"/>
</dbReference>